<evidence type="ECO:0000313" key="4">
    <source>
        <dbReference type="Proteomes" id="UP000245634"/>
    </source>
</evidence>
<sequence>MTIMTQFSKLAPKNKDLAKENLVDYVNACNKVSAYSFAFTKSNLSPLSIPPAGYSDFVQQFGHAKGNAMEWSNSIIPNMIAIPQAIVDSNRIVQAKFNNILSDLADLAKHPNDKDDLEDIKSNLESILTRAQGEYDSTVSLIGNFDSYSSTLESDYKILSDGLDKLNNATETDQAEVKRLTDEISALNDEINKLNQYLTAAEVGLGVSIFIAAVGIVVGVATGGAGFILTAAGVVGIGGSIAGIVLANAQIHADQKKIGEDTSKMNDYNKDLLVLNVETLSLKNLVQANQDARQALVIVSNVWKDLCEGTKNLIDILHHAESDVATNINQATDEIKQAQADWNDIEKFAALLVNVDYNFDPNVHQLG</sequence>
<dbReference type="InterPro" id="IPR052785">
    <property type="entry name" value="Enterotoxin_cmpnt"/>
</dbReference>
<dbReference type="InterPro" id="IPR008414">
    <property type="entry name" value="HBL"/>
</dbReference>
<dbReference type="Proteomes" id="UP000245634">
    <property type="component" value="Unassembled WGS sequence"/>
</dbReference>
<reference evidence="3 4" key="1">
    <citation type="submission" date="2018-05" db="EMBL/GenBank/DDBJ databases">
        <title>Genomic Encyclopedia of Type Strains, Phase IV (KMG-IV): sequencing the most valuable type-strain genomes for metagenomic binning, comparative biology and taxonomic classification.</title>
        <authorList>
            <person name="Goeker M."/>
        </authorList>
    </citation>
    <scope>NUCLEOTIDE SEQUENCE [LARGE SCALE GENOMIC DNA]</scope>
    <source>
        <strain evidence="3 4">DSM 18773</strain>
    </source>
</reference>
<accession>A0A316D734</accession>
<dbReference type="Gene3D" id="1.20.1170.10">
    <property type="match status" value="1"/>
</dbReference>
<gene>
    <name evidence="3" type="ORF">C7459_11159</name>
</gene>
<feature type="coiled-coil region" evidence="1">
    <location>
        <begin position="163"/>
        <end position="197"/>
    </location>
</feature>
<feature type="transmembrane region" description="Helical" evidence="2">
    <location>
        <begin position="227"/>
        <end position="247"/>
    </location>
</feature>
<dbReference type="GO" id="GO:0016020">
    <property type="term" value="C:membrane"/>
    <property type="evidence" value="ECO:0007669"/>
    <property type="project" value="InterPro"/>
</dbReference>
<dbReference type="PANTHER" id="PTHR38443:SF2">
    <property type="entry name" value="NON-HEMOLYTIC ENTEROTOXIN LYTIC COMPONENT L1"/>
    <property type="match status" value="1"/>
</dbReference>
<dbReference type="PANTHER" id="PTHR38443">
    <property type="match status" value="1"/>
</dbReference>
<name>A0A316D734_9BACL</name>
<comment type="caution">
    <text evidence="3">The sequence shown here is derived from an EMBL/GenBank/DDBJ whole genome shotgun (WGS) entry which is preliminary data.</text>
</comment>
<evidence type="ECO:0000313" key="3">
    <source>
        <dbReference type="EMBL" id="PWK11266.1"/>
    </source>
</evidence>
<evidence type="ECO:0000256" key="1">
    <source>
        <dbReference type="SAM" id="Coils"/>
    </source>
</evidence>
<keyword evidence="2" id="KW-1133">Transmembrane helix</keyword>
<dbReference type="OrthoDB" id="9823750at2"/>
<organism evidence="3 4">
    <name type="scientific">Tumebacillus permanentifrigoris</name>
    <dbReference type="NCBI Taxonomy" id="378543"/>
    <lineage>
        <taxon>Bacteria</taxon>
        <taxon>Bacillati</taxon>
        <taxon>Bacillota</taxon>
        <taxon>Bacilli</taxon>
        <taxon>Bacillales</taxon>
        <taxon>Alicyclobacillaceae</taxon>
        <taxon>Tumebacillus</taxon>
    </lineage>
</organism>
<dbReference type="Pfam" id="PF05791">
    <property type="entry name" value="Bacillus_HBL"/>
    <property type="match status" value="1"/>
</dbReference>
<feature type="transmembrane region" description="Helical" evidence="2">
    <location>
        <begin position="203"/>
        <end position="221"/>
    </location>
</feature>
<keyword evidence="4" id="KW-1185">Reference proteome</keyword>
<proteinExistence type="predicted"/>
<keyword evidence="2" id="KW-0812">Transmembrane</keyword>
<dbReference type="SUPFAM" id="SSF58100">
    <property type="entry name" value="Bacterial hemolysins"/>
    <property type="match status" value="1"/>
</dbReference>
<protein>
    <submittedName>
        <fullName evidence="3">Hemolytic enterotoxin HBL</fullName>
    </submittedName>
</protein>
<evidence type="ECO:0000256" key="2">
    <source>
        <dbReference type="SAM" id="Phobius"/>
    </source>
</evidence>
<dbReference type="RefSeq" id="WP_109689828.1">
    <property type="nucleotide sequence ID" value="NZ_QGGL01000011.1"/>
</dbReference>
<keyword evidence="2" id="KW-0472">Membrane</keyword>
<dbReference type="EMBL" id="QGGL01000011">
    <property type="protein sequence ID" value="PWK11266.1"/>
    <property type="molecule type" value="Genomic_DNA"/>
</dbReference>
<keyword evidence="1" id="KW-0175">Coiled coil</keyword>
<dbReference type="AlphaFoldDB" id="A0A316D734"/>